<evidence type="ECO:0000313" key="2">
    <source>
        <dbReference type="WBParaSite" id="JU765_v2.g11382.t2"/>
    </source>
</evidence>
<dbReference type="WBParaSite" id="JU765_v2.g11382.t2">
    <property type="protein sequence ID" value="JU765_v2.g11382.t2"/>
    <property type="gene ID" value="JU765_v2.g11382"/>
</dbReference>
<reference evidence="2" key="1">
    <citation type="submission" date="2022-11" db="UniProtKB">
        <authorList>
            <consortium name="WormBaseParasite"/>
        </authorList>
    </citation>
    <scope>IDENTIFICATION</scope>
</reference>
<name>A0AC34PZ90_9BILA</name>
<dbReference type="Proteomes" id="UP000887576">
    <property type="component" value="Unplaced"/>
</dbReference>
<accession>A0AC34PZ90</accession>
<proteinExistence type="predicted"/>
<organism evidence="1 2">
    <name type="scientific">Panagrolaimus sp. JU765</name>
    <dbReference type="NCBI Taxonomy" id="591449"/>
    <lineage>
        <taxon>Eukaryota</taxon>
        <taxon>Metazoa</taxon>
        <taxon>Ecdysozoa</taxon>
        <taxon>Nematoda</taxon>
        <taxon>Chromadorea</taxon>
        <taxon>Rhabditida</taxon>
        <taxon>Tylenchina</taxon>
        <taxon>Panagrolaimomorpha</taxon>
        <taxon>Panagrolaimoidea</taxon>
        <taxon>Panagrolaimidae</taxon>
        <taxon>Panagrolaimus</taxon>
    </lineage>
</organism>
<sequence length="818" mass="95545">MADEEKKSKSLAIFFVERSGDINIYDLITKDEEKKICPTPMKNFLTLGGWKQFFQDLSAFYPSKNVKSLVCDTVIDSGNPTNSVFFKDVKDVAYDYEDFEKDGANYFTSDFLKKSGIDKKDIRFCFIDIDSILEGRHYYYHGIIQSIFHDIEHFEFNIKGYSDSVRISRSTKYLAKLYSGEEYNKHYNYYVGNICEYKLELEVNESMIELPVQFKRLPCTIEKKIEIKLAKNFKINPSIKFEKKCPTFIFGKDYCDVNYHKEGLQWNLKDINGNVKIPFKISFDKEIYIGEAALEHPEFLLSGIDLEMLLNPKMNFETDLISLNENHEYEIFVKCFDGTMRITTVKILATFLKSILNLLEQNLNEEVKEIYWTAPNFCKQTMDKVFESLKIVAEFKNEQVIPENEKSTPNVTGYIRTNEIYSTTMAIKELSLELWKNDSSLLETYEQKLDEYMSCESNSKKVAEKIYDREFIELKREINKLSSLFECPLSVDRLKRFGIDRLTVLQSIKQKSGIIPNQRSSQKNDTLIPKRISKRNLKVSKKFPQKYSPNDKRIRKIRGILNKITTSNFGELGIEIINMKLYKNLETLPKIVDLIFTKAVEEPTFAGIYSDFCRLQHEVEAGGTNFHGAVVRKCQQVFEGTQKTSAQQGIENIEEKLKTEDDPKKREALQEDLEELQGKQKRYMLGTIKFISHLFRIKLVNWKIIDFCLKKNVRDELAAECFLNLLESAGLFMQWPMHWSELDCLLDYMINCKPIVSNRVKFMIMDLEDLRNNGWESKPNQLRTNCQGYLPHQTCSKLQMTNDIAMRELLATVSLFRE</sequence>
<protein>
    <submittedName>
        <fullName evidence="2">DUF3800 domain-containing protein</fullName>
    </submittedName>
</protein>
<evidence type="ECO:0000313" key="1">
    <source>
        <dbReference type="Proteomes" id="UP000887576"/>
    </source>
</evidence>